<dbReference type="PANTHER" id="PTHR31751:SF42">
    <property type="entry name" value="PROTEIN CBG10204"/>
    <property type="match status" value="1"/>
</dbReference>
<reference evidence="1" key="2">
    <citation type="submission" date="2025-09" db="UniProtKB">
        <authorList>
            <consortium name="Ensembl"/>
        </authorList>
    </citation>
    <scope>IDENTIFICATION</scope>
</reference>
<dbReference type="GeneTree" id="ENSGT00940000164945"/>
<proteinExistence type="predicted"/>
<accession>A0A3Q2PX19</accession>
<evidence type="ECO:0000313" key="1">
    <source>
        <dbReference type="Ensembl" id="ENSFHEP00000018306.1"/>
    </source>
</evidence>
<dbReference type="PANTHER" id="PTHR31751">
    <property type="entry name" value="SI:CH211-108C17.2-RELATED-RELATED"/>
    <property type="match status" value="1"/>
</dbReference>
<reference evidence="1" key="1">
    <citation type="submission" date="2025-08" db="UniProtKB">
        <authorList>
            <consortium name="Ensembl"/>
        </authorList>
    </citation>
    <scope>IDENTIFICATION</scope>
</reference>
<dbReference type="Ensembl" id="ENSFHET00000027247.1">
    <property type="protein sequence ID" value="ENSFHEP00000018306.1"/>
    <property type="gene ID" value="ENSFHEG00000020173.1"/>
</dbReference>
<protein>
    <submittedName>
        <fullName evidence="1">Uncharacterized protein</fullName>
    </submittedName>
</protein>
<organism evidence="1 2">
    <name type="scientific">Fundulus heteroclitus</name>
    <name type="common">Killifish</name>
    <name type="synonym">Mummichog</name>
    <dbReference type="NCBI Taxonomy" id="8078"/>
    <lineage>
        <taxon>Eukaryota</taxon>
        <taxon>Metazoa</taxon>
        <taxon>Chordata</taxon>
        <taxon>Craniata</taxon>
        <taxon>Vertebrata</taxon>
        <taxon>Euteleostomi</taxon>
        <taxon>Actinopterygii</taxon>
        <taxon>Neopterygii</taxon>
        <taxon>Teleostei</taxon>
        <taxon>Neoteleostei</taxon>
        <taxon>Acanthomorphata</taxon>
        <taxon>Ovalentaria</taxon>
        <taxon>Atherinomorphae</taxon>
        <taxon>Cyprinodontiformes</taxon>
        <taxon>Fundulidae</taxon>
        <taxon>Fundulus</taxon>
    </lineage>
</organism>
<keyword evidence="2" id="KW-1185">Reference proteome</keyword>
<dbReference type="AlphaFoldDB" id="A0A3Q2PX19"/>
<sequence>MTNYTNNKAVQIRITITLQTLNSMRLSQRRNGKLICAGDGRSDSPGHCAKYGSYTLLEQTVNKVLDIQVVQSNEVKNASWCEIAVLITDRHMQIVKWVRENLTQTSHRFDIWHIAKGIGKKVEGLGKGKDFEAVVKWRKSIVNHLYWCAASTSSGDGDEIIAKWESVAFHVQNQHTDLNNARFPACAHPPLVEQRQKEWLTPPTKLEDILLSTRLLNNIKKLSVDFQTSSLEAFHSLILHFAPKHTAFSNLGMRTRLTLAALHYNENSDRSEATTKDGDLRYGLRIRKTNKIPCSYYFSLCDISCVKVSYIQHYALKLHDLPGPLASEMTMPDKKEAVSQLVSRYKSSNCH</sequence>
<evidence type="ECO:0000313" key="2">
    <source>
        <dbReference type="Proteomes" id="UP000265000"/>
    </source>
</evidence>
<dbReference type="Proteomes" id="UP000265000">
    <property type="component" value="Unplaced"/>
</dbReference>
<name>A0A3Q2PX19_FUNHE</name>